<dbReference type="InterPro" id="IPR037883">
    <property type="entry name" value="Knr4/Smi1-like_sf"/>
</dbReference>
<name>A0A1I6PYN9_9BACL</name>
<dbReference type="Proteomes" id="UP000198660">
    <property type="component" value="Unassembled WGS sequence"/>
</dbReference>
<dbReference type="EMBL" id="FPAA01000002">
    <property type="protein sequence ID" value="SFS45228.1"/>
    <property type="molecule type" value="Genomic_DNA"/>
</dbReference>
<dbReference type="Gene3D" id="3.40.1580.10">
    <property type="entry name" value="SMI1/KNR4-like"/>
    <property type="match status" value="1"/>
</dbReference>
<proteinExistence type="predicted"/>
<evidence type="ECO:0000313" key="2">
    <source>
        <dbReference type="EMBL" id="SFS45228.1"/>
    </source>
</evidence>
<feature type="domain" description="Knr4/Smi1-like" evidence="1">
    <location>
        <begin position="28"/>
        <end position="144"/>
    </location>
</feature>
<dbReference type="SUPFAM" id="SSF160631">
    <property type="entry name" value="SMI1/KNR4-like"/>
    <property type="match status" value="1"/>
</dbReference>
<reference evidence="3" key="1">
    <citation type="submission" date="2016-10" db="EMBL/GenBank/DDBJ databases">
        <authorList>
            <person name="Varghese N."/>
            <person name="Submissions S."/>
        </authorList>
    </citation>
    <scope>NUCLEOTIDE SEQUENCE [LARGE SCALE GENOMIC DNA]</scope>
    <source>
        <strain evidence="3">DSM 45789</strain>
    </source>
</reference>
<dbReference type="AlphaFoldDB" id="A0A1I6PYN9"/>
<sequence length="169" mass="19706">MTLTNTGSLKVQNGTGYLQEVTFEFKKPASEEEINKAQDTLGITLPSDLLEFYRISNGAYLFISDDGLDRITINSTQDIVDRLDDFPDWANDWIPIVSYYEHEFMMNRNAINNQKNNYLYARDLLGKVEDAMDLGRNFEIFLSRLITAQGDDYWKWPIYTAENFYRTHS</sequence>
<protein>
    <submittedName>
        <fullName evidence="2">SMI1 / KNR4 family (SUKH-1)</fullName>
    </submittedName>
</protein>
<dbReference type="SMART" id="SM00860">
    <property type="entry name" value="SMI1_KNR4"/>
    <property type="match status" value="1"/>
</dbReference>
<accession>A0A1I6PYN9</accession>
<evidence type="ECO:0000259" key="1">
    <source>
        <dbReference type="SMART" id="SM00860"/>
    </source>
</evidence>
<gene>
    <name evidence="2" type="ORF">SAMN05444972_102221</name>
</gene>
<dbReference type="Pfam" id="PF09346">
    <property type="entry name" value="SMI1_KNR4"/>
    <property type="match status" value="1"/>
</dbReference>
<organism evidence="2 3">
    <name type="scientific">Marininema halotolerans</name>
    <dbReference type="NCBI Taxonomy" id="1155944"/>
    <lineage>
        <taxon>Bacteria</taxon>
        <taxon>Bacillati</taxon>
        <taxon>Bacillota</taxon>
        <taxon>Bacilli</taxon>
        <taxon>Bacillales</taxon>
        <taxon>Thermoactinomycetaceae</taxon>
        <taxon>Marininema</taxon>
    </lineage>
</organism>
<evidence type="ECO:0000313" key="3">
    <source>
        <dbReference type="Proteomes" id="UP000198660"/>
    </source>
</evidence>
<dbReference type="RefSeq" id="WP_176391865.1">
    <property type="nucleotide sequence ID" value="NZ_FPAA01000002.1"/>
</dbReference>
<keyword evidence="3" id="KW-1185">Reference proteome</keyword>
<dbReference type="InterPro" id="IPR018958">
    <property type="entry name" value="Knr4/Smi1-like_dom"/>
</dbReference>